<keyword evidence="2" id="KW-1185">Reference proteome</keyword>
<dbReference type="OrthoDB" id="7593573at2"/>
<dbReference type="Proteomes" id="UP000185568">
    <property type="component" value="Unassembled WGS sequence"/>
</dbReference>
<dbReference type="EMBL" id="MSDU01000003">
    <property type="protein sequence ID" value="OLN24142.1"/>
    <property type="molecule type" value="Genomic_DNA"/>
</dbReference>
<sequence length="433" mass="49743">MTKAKTLLPDQSSFHRADLFSIPGVMRASDLHPVRGIGNSPEQWKETITSAVYSRITIEKMEEHPYNTDYAAKDVYQKLLKKAPADREWAVLFRMFAAFYTFSALAERFDETKLTPDTAERAGYDILFYLADEVFDAVKMTGGAIPFAFEPYIDLLKGDTGRLLSFPFELFPAARLDLYRLLWDSLFTKMDWRRAELQRTAPGTGSSTVQTAAHMHQLYLLGEMDKFVETAAAGPIDVFLYFLHWLQDARRSDRFIPVLRAAASLAGEGILLIQDDYSRRLFVRQLIRLMDEDDLAGRAPALVKEFYTALLPFSYVSLSYFLIGRGDYAEWVDLQLLMDAELPDLDQAGLKTAIKEAPEETLPLLHHGISVLIAGRNRNAYRQAVKFIKRMRTMYKKLKRTDEFERWLNWLADDTKRLRAFQEECKKGGLLHD</sequence>
<organism evidence="1 2">
    <name type="scientific">Domibacillus antri</name>
    <dbReference type="NCBI Taxonomy" id="1714264"/>
    <lineage>
        <taxon>Bacteria</taxon>
        <taxon>Bacillati</taxon>
        <taxon>Bacillota</taxon>
        <taxon>Bacilli</taxon>
        <taxon>Bacillales</taxon>
        <taxon>Bacillaceae</taxon>
        <taxon>Domibacillus</taxon>
    </lineage>
</organism>
<name>A0A1Q8QA24_9BACI</name>
<accession>A0A1Q8QA24</accession>
<reference evidence="1 2" key="1">
    <citation type="submission" date="2016-12" db="EMBL/GenBank/DDBJ databases">
        <title>Domibacillus antri genome sequencing.</title>
        <authorList>
            <person name="Verma A."/>
            <person name="Krishnamurthi S."/>
        </authorList>
    </citation>
    <scope>NUCLEOTIDE SEQUENCE [LARGE SCALE GENOMIC DNA]</scope>
    <source>
        <strain evidence="1 2">XD80</strain>
    </source>
</reference>
<comment type="caution">
    <text evidence="1">The sequence shown here is derived from an EMBL/GenBank/DDBJ whole genome shotgun (WGS) entry which is preliminary data.</text>
</comment>
<evidence type="ECO:0000313" key="1">
    <source>
        <dbReference type="EMBL" id="OLN24142.1"/>
    </source>
</evidence>
<evidence type="ECO:0000313" key="2">
    <source>
        <dbReference type="Proteomes" id="UP000185568"/>
    </source>
</evidence>
<gene>
    <name evidence="1" type="ORF">BTO30_01645</name>
</gene>
<dbReference type="RefSeq" id="WP_075396962.1">
    <property type="nucleotide sequence ID" value="NZ_MSDU01000003.1"/>
</dbReference>
<protein>
    <submittedName>
        <fullName evidence="1">Uncharacterized protein</fullName>
    </submittedName>
</protein>
<dbReference type="STRING" id="1714264.BTO30_01645"/>
<dbReference type="AlphaFoldDB" id="A0A1Q8QA24"/>
<proteinExistence type="predicted"/>